<protein>
    <submittedName>
        <fullName evidence="2">Uncharacterized protein</fullName>
    </submittedName>
</protein>
<evidence type="ECO:0000256" key="1">
    <source>
        <dbReference type="SAM" id="SignalP"/>
    </source>
</evidence>
<dbReference type="EMBL" id="JACORT010000012">
    <property type="protein sequence ID" value="MBC5785697.1"/>
    <property type="molecule type" value="Genomic_DNA"/>
</dbReference>
<keyword evidence="3" id="KW-1185">Reference proteome</keyword>
<accession>A0A923SH97</accession>
<evidence type="ECO:0000313" key="3">
    <source>
        <dbReference type="Proteomes" id="UP000608513"/>
    </source>
</evidence>
<dbReference type="AlphaFoldDB" id="A0A923SH97"/>
<comment type="caution">
    <text evidence="2">The sequence shown here is derived from an EMBL/GenBank/DDBJ whole genome shotgun (WGS) entry which is preliminary data.</text>
</comment>
<feature type="chain" id="PRO_5037312381" evidence="1">
    <location>
        <begin position="22"/>
        <end position="156"/>
    </location>
</feature>
<name>A0A923SH97_9BURK</name>
<reference evidence="2" key="1">
    <citation type="submission" date="2020-08" db="EMBL/GenBank/DDBJ databases">
        <title>Ramlibacter sp. USB13 16S ribosomal RNA gene genome sequencing and assembly.</title>
        <authorList>
            <person name="Kang M."/>
        </authorList>
    </citation>
    <scope>NUCLEOTIDE SEQUENCE</scope>
    <source>
        <strain evidence="2">USB13</strain>
    </source>
</reference>
<dbReference type="RefSeq" id="WP_187078448.1">
    <property type="nucleotide sequence ID" value="NZ_JACORT010000012.1"/>
</dbReference>
<dbReference type="Proteomes" id="UP000608513">
    <property type="component" value="Unassembled WGS sequence"/>
</dbReference>
<gene>
    <name evidence="2" type="ORF">H8N03_22335</name>
</gene>
<feature type="signal peptide" evidence="1">
    <location>
        <begin position="1"/>
        <end position="21"/>
    </location>
</feature>
<evidence type="ECO:0000313" key="2">
    <source>
        <dbReference type="EMBL" id="MBC5785697.1"/>
    </source>
</evidence>
<sequence length="156" mass="15333">MKKVPTLLALLAAFAAAPAFAQAIGTVSSVNGVATVVTGGTATAVTKGMPLLHGSRILTTSSSSTTVQMNDGCTLTVPPGHAVTILSTLTCKQLQAALQPLTPSGPSTAVMGQGQGGNPPIGLGVNAPVAVWAAAMGLATAYDATRDNGNPPISGR</sequence>
<keyword evidence="1" id="KW-0732">Signal</keyword>
<proteinExistence type="predicted"/>
<organism evidence="2 3">
    <name type="scientific">Ramlibacter cellulosilyticus</name>
    <dbReference type="NCBI Taxonomy" id="2764187"/>
    <lineage>
        <taxon>Bacteria</taxon>
        <taxon>Pseudomonadati</taxon>
        <taxon>Pseudomonadota</taxon>
        <taxon>Betaproteobacteria</taxon>
        <taxon>Burkholderiales</taxon>
        <taxon>Comamonadaceae</taxon>
        <taxon>Ramlibacter</taxon>
    </lineage>
</organism>